<organism evidence="2 3">
    <name type="scientific">Candidatus Gottesmanbacteria bacterium GW2011_GWB1_44_11c</name>
    <dbReference type="NCBI Taxonomy" id="1618447"/>
    <lineage>
        <taxon>Bacteria</taxon>
        <taxon>Candidatus Gottesmaniibacteriota</taxon>
    </lineage>
</organism>
<keyword evidence="1" id="KW-0472">Membrane</keyword>
<protein>
    <recommendedName>
        <fullName evidence="4">AtpZ/AtpI family protein</fullName>
    </recommendedName>
</protein>
<dbReference type="Proteomes" id="UP000034617">
    <property type="component" value="Unassembled WGS sequence"/>
</dbReference>
<accession>A0A0G1GPP0</accession>
<keyword evidence="1" id="KW-0812">Transmembrane</keyword>
<dbReference type="EMBL" id="LCHM01000037">
    <property type="protein sequence ID" value="KKT36505.1"/>
    <property type="molecule type" value="Genomic_DNA"/>
</dbReference>
<keyword evidence="1" id="KW-1133">Transmembrane helix</keyword>
<proteinExistence type="predicted"/>
<evidence type="ECO:0000313" key="2">
    <source>
        <dbReference type="EMBL" id="KKT36505.1"/>
    </source>
</evidence>
<dbReference type="AlphaFoldDB" id="A0A0G1GPP0"/>
<sequence>MFLKKFTIDAAYNFLYNYHRRVEDVKRNQNEGIPVPYRTKKVYKTKGTVNSWYYFGLAGQIGFSIALPIAGGAVIGSYIDERFGSYPRYTIVLLFAGIILSMINFVVIVHSIIKRKN</sequence>
<evidence type="ECO:0000256" key="1">
    <source>
        <dbReference type="SAM" id="Phobius"/>
    </source>
</evidence>
<reference evidence="2 3" key="1">
    <citation type="journal article" date="2015" name="Nature">
        <title>rRNA introns, odd ribosomes, and small enigmatic genomes across a large radiation of phyla.</title>
        <authorList>
            <person name="Brown C.T."/>
            <person name="Hug L.A."/>
            <person name="Thomas B.C."/>
            <person name="Sharon I."/>
            <person name="Castelle C.J."/>
            <person name="Singh A."/>
            <person name="Wilkins M.J."/>
            <person name="Williams K.H."/>
            <person name="Banfield J.F."/>
        </authorList>
    </citation>
    <scope>NUCLEOTIDE SEQUENCE [LARGE SCALE GENOMIC DNA]</scope>
</reference>
<comment type="caution">
    <text evidence="2">The sequence shown here is derived from an EMBL/GenBank/DDBJ whole genome shotgun (WGS) entry which is preliminary data.</text>
</comment>
<feature type="transmembrane region" description="Helical" evidence="1">
    <location>
        <begin position="91"/>
        <end position="113"/>
    </location>
</feature>
<feature type="transmembrane region" description="Helical" evidence="1">
    <location>
        <begin position="52"/>
        <end position="79"/>
    </location>
</feature>
<dbReference type="InterPro" id="IPR032820">
    <property type="entry name" value="ATPase_put"/>
</dbReference>
<evidence type="ECO:0000313" key="3">
    <source>
        <dbReference type="Proteomes" id="UP000034617"/>
    </source>
</evidence>
<gene>
    <name evidence="2" type="ORF">UW22_C0037G0003</name>
</gene>
<name>A0A0G1GPP0_9BACT</name>
<evidence type="ECO:0008006" key="4">
    <source>
        <dbReference type="Google" id="ProtNLM"/>
    </source>
</evidence>
<dbReference type="Pfam" id="PF09527">
    <property type="entry name" value="ATPase_gene1"/>
    <property type="match status" value="1"/>
</dbReference>